<dbReference type="Gene3D" id="2.40.50.100">
    <property type="match status" value="2"/>
</dbReference>
<dbReference type="InterPro" id="IPR006144">
    <property type="entry name" value="Secretion_HlyD_CS"/>
</dbReference>
<comment type="similarity">
    <text evidence="2 9">Belongs to the membrane fusion protein (MFP) (TC 8.A.1) family.</text>
</comment>
<dbReference type="InterPro" id="IPR050739">
    <property type="entry name" value="MFP"/>
</dbReference>
<evidence type="ECO:0000256" key="4">
    <source>
        <dbReference type="ARBA" id="ARBA00022475"/>
    </source>
</evidence>
<keyword evidence="4 9" id="KW-1003">Cell membrane</keyword>
<evidence type="ECO:0000313" key="13">
    <source>
        <dbReference type="EMBL" id="MDF3836229.1"/>
    </source>
</evidence>
<name>A0ABT6AUR7_9BURK</name>
<dbReference type="Proteomes" id="UP001216674">
    <property type="component" value="Unassembled WGS sequence"/>
</dbReference>
<dbReference type="EMBL" id="JARJLM010000424">
    <property type="protein sequence ID" value="MDF3836229.1"/>
    <property type="molecule type" value="Genomic_DNA"/>
</dbReference>
<dbReference type="Gene3D" id="1.10.287.470">
    <property type="entry name" value="Helix hairpin bin"/>
    <property type="match status" value="1"/>
</dbReference>
<keyword evidence="8 9" id="KW-0472">Membrane</keyword>
<dbReference type="PRINTS" id="PR01490">
    <property type="entry name" value="RTXTOXIND"/>
</dbReference>
<evidence type="ECO:0000256" key="9">
    <source>
        <dbReference type="RuleBase" id="RU365093"/>
    </source>
</evidence>
<dbReference type="Pfam" id="PF25988">
    <property type="entry name" value="HH_CyaD"/>
    <property type="match status" value="1"/>
</dbReference>
<evidence type="ECO:0000256" key="10">
    <source>
        <dbReference type="SAM" id="Coils"/>
    </source>
</evidence>
<sequence length="475" mass="52452">MTLLYQLQGLAALCQRYRRVWQAAWQNRKTLDGAGYTRSEAQFLPATLALTETPVSPAPRLVMWLLMGFAALALVWAIAGRIDIVASAQGKIVPNARTKIIQPLEVATVTAIHVTDGQRVKAGDVLIELDPTASAADQARILNDLAQARLQAARAQAMLDAIESGKPPHLNPASEIPDVAYQEARVWLQGQYSDYQTRIARIDAESAKREAEKQSTAEVVKKIEQTLPLAQQRAQDFKDLVSKNFVSKHGYLEKEQARLELEADLATQRSRYRELEAALKETRAQRSAQTAESRKIHLEILNDGIQKAAALSQDLRKAETRVKQTTLTAPVDGTVQQLAAHTVGGVVTEAQPLMIIVPTDDPLEIEAFLENKDIGFVSPGHEATVKIETFQYTKYGTIDGTVTTVSNDAINDEKRGLVYSTRVKLKTSTIQVDGKTVNLAPGMAATVEVKTGKRRVIEYFLTPLMQYSDESLRER</sequence>
<evidence type="ECO:0000256" key="1">
    <source>
        <dbReference type="ARBA" id="ARBA00004377"/>
    </source>
</evidence>
<dbReference type="Gene3D" id="2.40.30.170">
    <property type="match status" value="1"/>
</dbReference>
<organism evidence="13 14">
    <name type="scientific">Cupriavidus basilensis</name>
    <dbReference type="NCBI Taxonomy" id="68895"/>
    <lineage>
        <taxon>Bacteria</taxon>
        <taxon>Pseudomonadati</taxon>
        <taxon>Pseudomonadota</taxon>
        <taxon>Betaproteobacteria</taxon>
        <taxon>Burkholderiales</taxon>
        <taxon>Burkholderiaceae</taxon>
        <taxon>Cupriavidus</taxon>
    </lineage>
</organism>
<dbReference type="InterPro" id="IPR059040">
    <property type="entry name" value="HH_CyaD-like"/>
</dbReference>
<feature type="domain" description="AprE-like beta-barrel" evidence="12">
    <location>
        <begin position="363"/>
        <end position="452"/>
    </location>
</feature>
<dbReference type="InterPro" id="IPR010129">
    <property type="entry name" value="T1SS_HlyD"/>
</dbReference>
<evidence type="ECO:0000256" key="3">
    <source>
        <dbReference type="ARBA" id="ARBA00022448"/>
    </source>
</evidence>
<feature type="domain" description="CyaD-like alpha-helical hairpin" evidence="11">
    <location>
        <begin position="130"/>
        <end position="323"/>
    </location>
</feature>
<keyword evidence="14" id="KW-1185">Reference proteome</keyword>
<evidence type="ECO:0000256" key="8">
    <source>
        <dbReference type="ARBA" id="ARBA00023136"/>
    </source>
</evidence>
<protein>
    <recommendedName>
        <fullName evidence="9">Membrane fusion protein (MFP) family protein</fullName>
    </recommendedName>
</protein>
<keyword evidence="6 9" id="KW-0812">Transmembrane</keyword>
<accession>A0ABT6AUR7</accession>
<dbReference type="Pfam" id="PF26002">
    <property type="entry name" value="Beta-barrel_AprE"/>
    <property type="match status" value="1"/>
</dbReference>
<evidence type="ECO:0000256" key="2">
    <source>
        <dbReference type="ARBA" id="ARBA00009477"/>
    </source>
</evidence>
<comment type="subcellular location">
    <subcellularLocation>
        <location evidence="1 9">Cell inner membrane</location>
        <topology evidence="1 9">Single-pass membrane protein</topology>
    </subcellularLocation>
</comment>
<dbReference type="PROSITE" id="PS00543">
    <property type="entry name" value="HLYD_FAMILY"/>
    <property type="match status" value="1"/>
</dbReference>
<evidence type="ECO:0000313" key="14">
    <source>
        <dbReference type="Proteomes" id="UP001216674"/>
    </source>
</evidence>
<keyword evidence="7 9" id="KW-1133">Transmembrane helix</keyword>
<proteinExistence type="inferred from homology"/>
<feature type="transmembrane region" description="Helical" evidence="9">
    <location>
        <begin position="61"/>
        <end position="79"/>
    </location>
</feature>
<keyword evidence="3 9" id="KW-0813">Transport</keyword>
<reference evidence="13 14" key="1">
    <citation type="submission" date="2023-03" db="EMBL/GenBank/DDBJ databases">
        <title>Draft assemblies of triclosan tolerant bacteria isolated from returned activated sludge.</title>
        <authorList>
            <person name="Van Hamelsveld S."/>
        </authorList>
    </citation>
    <scope>NUCLEOTIDE SEQUENCE [LARGE SCALE GENOMIC DNA]</scope>
    <source>
        <strain evidence="13 14">GW210010_S58</strain>
    </source>
</reference>
<dbReference type="PANTHER" id="PTHR30386:SF27">
    <property type="entry name" value="MEMBRANE FUSION PROTEIN (MFP) FAMILY PROTEIN"/>
    <property type="match status" value="1"/>
</dbReference>
<evidence type="ECO:0000256" key="7">
    <source>
        <dbReference type="ARBA" id="ARBA00022989"/>
    </source>
</evidence>
<evidence type="ECO:0000256" key="6">
    <source>
        <dbReference type="ARBA" id="ARBA00022692"/>
    </source>
</evidence>
<gene>
    <name evidence="13" type="ORF">P3W85_25230</name>
</gene>
<evidence type="ECO:0000259" key="11">
    <source>
        <dbReference type="Pfam" id="PF25988"/>
    </source>
</evidence>
<keyword evidence="5 9" id="KW-0997">Cell inner membrane</keyword>
<feature type="coiled-coil region" evidence="10">
    <location>
        <begin position="258"/>
        <end position="328"/>
    </location>
</feature>
<comment type="caution">
    <text evidence="13">The sequence shown here is derived from an EMBL/GenBank/DDBJ whole genome shotgun (WGS) entry which is preliminary data.</text>
</comment>
<dbReference type="NCBIfam" id="TIGR01843">
    <property type="entry name" value="type_I_hlyD"/>
    <property type="match status" value="1"/>
</dbReference>
<evidence type="ECO:0000256" key="5">
    <source>
        <dbReference type="ARBA" id="ARBA00022519"/>
    </source>
</evidence>
<dbReference type="InterPro" id="IPR058982">
    <property type="entry name" value="Beta-barrel_AprE"/>
</dbReference>
<dbReference type="SUPFAM" id="SSF111369">
    <property type="entry name" value="HlyD-like secretion proteins"/>
    <property type="match status" value="2"/>
</dbReference>
<evidence type="ECO:0000259" key="12">
    <source>
        <dbReference type="Pfam" id="PF26002"/>
    </source>
</evidence>
<dbReference type="RefSeq" id="WP_276266767.1">
    <property type="nucleotide sequence ID" value="NZ_JARJLM010000424.1"/>
</dbReference>
<dbReference type="PANTHER" id="PTHR30386">
    <property type="entry name" value="MEMBRANE FUSION SUBUNIT OF EMRAB-TOLC MULTIDRUG EFFLUX PUMP"/>
    <property type="match status" value="1"/>
</dbReference>
<keyword evidence="10" id="KW-0175">Coiled coil</keyword>